<dbReference type="PANTHER" id="PTHR15887:SF1">
    <property type="entry name" value="TRANSMEMBRANE PROTEIN 69"/>
    <property type="match status" value="1"/>
</dbReference>
<gene>
    <name evidence="1" type="ORF">PECAL_4P11800</name>
</gene>
<proteinExistence type="predicted"/>
<protein>
    <submittedName>
        <fullName evidence="1">Uncharacterized protein</fullName>
    </submittedName>
</protein>
<reference evidence="1" key="1">
    <citation type="submission" date="2021-11" db="EMBL/GenBank/DDBJ databases">
        <authorList>
            <consortium name="Genoscope - CEA"/>
            <person name="William W."/>
        </authorList>
    </citation>
    <scope>NUCLEOTIDE SEQUENCE</scope>
</reference>
<dbReference type="Pfam" id="PF11911">
    <property type="entry name" value="DUF3429"/>
    <property type="match status" value="1"/>
</dbReference>
<evidence type="ECO:0000313" key="2">
    <source>
        <dbReference type="Proteomes" id="UP000789595"/>
    </source>
</evidence>
<sequence length="166" mass="17400">MSLFPPPLAGALGAGGLIPFLATSAPVQLVLPFDALLKPLRSAIGRPSLNATELQVTYGCMILSFLGAPHWGWALSSTAAPRGVTAFRLIWGVTPALIAWPLASTPAPTSLDALSAGLGLAYAVDAAAWVAGQTPRCYLALRTPLTLVAILSLQSNRDRWRNKTVD</sequence>
<dbReference type="EMBL" id="CAKKNE010000004">
    <property type="protein sequence ID" value="CAH0373931.1"/>
    <property type="molecule type" value="Genomic_DNA"/>
</dbReference>
<dbReference type="Proteomes" id="UP000789595">
    <property type="component" value="Unassembled WGS sequence"/>
</dbReference>
<keyword evidence="2" id="KW-1185">Reference proteome</keyword>
<evidence type="ECO:0000313" key="1">
    <source>
        <dbReference type="EMBL" id="CAH0373931.1"/>
    </source>
</evidence>
<organism evidence="1 2">
    <name type="scientific">Pelagomonas calceolata</name>
    <dbReference type="NCBI Taxonomy" id="35677"/>
    <lineage>
        <taxon>Eukaryota</taxon>
        <taxon>Sar</taxon>
        <taxon>Stramenopiles</taxon>
        <taxon>Ochrophyta</taxon>
        <taxon>Pelagophyceae</taxon>
        <taxon>Pelagomonadales</taxon>
        <taxon>Pelagomonadaceae</taxon>
        <taxon>Pelagomonas</taxon>
    </lineage>
</organism>
<comment type="caution">
    <text evidence="1">The sequence shown here is derived from an EMBL/GenBank/DDBJ whole genome shotgun (WGS) entry which is preliminary data.</text>
</comment>
<accession>A0A8J2X497</accession>
<dbReference type="OrthoDB" id="194289at2759"/>
<dbReference type="PANTHER" id="PTHR15887">
    <property type="entry name" value="TRANSMEMBRANE PROTEIN 69"/>
    <property type="match status" value="1"/>
</dbReference>
<dbReference type="AlphaFoldDB" id="A0A8J2X497"/>
<dbReference type="InterPro" id="IPR021836">
    <property type="entry name" value="DUF3429"/>
</dbReference>
<name>A0A8J2X497_9STRA</name>